<dbReference type="Pfam" id="PF00535">
    <property type="entry name" value="Glycos_transf_2"/>
    <property type="match status" value="1"/>
</dbReference>
<accession>A0A1C4W5E0</accession>
<sequence>MTTDVTVVVATRNRRHQLLETLARHAAPVIVVDNGSTDGTPAAVRAAFPDIRVIELGRNAGAGAARNAGVGAADTPFVAFADDDSYWAPGALERAVALLHAHPGTALLAARVLVGPERRLDPICPAMAAAPLGTAPGAPGPTVLGFLGCAVVLRREAYRRVGGFTERLGTYGEEALLAMDLAAAGWNLAYVPELVAHHLPQPDGRDPGARTRVEARNRLLTAALRRPGRVVLGEVVRAWRAPRQRAALVDVARELGWALRHRRPLPSDVERDLAVLEHDGGGRPDHIADTPTAPGRTAVAAGRIDG</sequence>
<dbReference type="PANTHER" id="PTHR43685">
    <property type="entry name" value="GLYCOSYLTRANSFERASE"/>
    <property type="match status" value="1"/>
</dbReference>
<dbReference type="Gene3D" id="3.90.550.10">
    <property type="entry name" value="Spore Coat Polysaccharide Biosynthesis Protein SpsA, Chain A"/>
    <property type="match status" value="1"/>
</dbReference>
<dbReference type="GO" id="GO:0016757">
    <property type="term" value="F:glycosyltransferase activity"/>
    <property type="evidence" value="ECO:0007669"/>
    <property type="project" value="UniProtKB-KW"/>
</dbReference>
<proteinExistence type="inferred from homology"/>
<dbReference type="Proteomes" id="UP000199504">
    <property type="component" value="Unassembled WGS sequence"/>
</dbReference>
<dbReference type="SUPFAM" id="SSF53448">
    <property type="entry name" value="Nucleotide-diphospho-sugar transferases"/>
    <property type="match status" value="1"/>
</dbReference>
<dbReference type="AlphaFoldDB" id="A0A1C4W5E0"/>
<name>A0A1C4W5E0_9ACTN</name>
<keyword evidence="2" id="KW-0328">Glycosyltransferase</keyword>
<evidence type="ECO:0000256" key="4">
    <source>
        <dbReference type="SAM" id="MobiDB-lite"/>
    </source>
</evidence>
<organism evidence="6 7">
    <name type="scientific">Micromonospora mirobrigensis</name>
    <dbReference type="NCBI Taxonomy" id="262898"/>
    <lineage>
        <taxon>Bacteria</taxon>
        <taxon>Bacillati</taxon>
        <taxon>Actinomycetota</taxon>
        <taxon>Actinomycetes</taxon>
        <taxon>Micromonosporales</taxon>
        <taxon>Micromonosporaceae</taxon>
        <taxon>Micromonospora</taxon>
    </lineage>
</organism>
<keyword evidence="3 6" id="KW-0808">Transferase</keyword>
<feature type="domain" description="Glycosyltransferase 2-like" evidence="5">
    <location>
        <begin position="6"/>
        <end position="161"/>
    </location>
</feature>
<evidence type="ECO:0000259" key="5">
    <source>
        <dbReference type="Pfam" id="PF00535"/>
    </source>
</evidence>
<dbReference type="EMBL" id="FMCX01000002">
    <property type="protein sequence ID" value="SCE91289.1"/>
    <property type="molecule type" value="Genomic_DNA"/>
</dbReference>
<dbReference type="STRING" id="262898.GA0070564_10213"/>
<keyword evidence="7" id="KW-1185">Reference proteome</keyword>
<feature type="compositionally biased region" description="Basic and acidic residues" evidence="4">
    <location>
        <begin position="277"/>
        <end position="288"/>
    </location>
</feature>
<gene>
    <name evidence="6" type="ORF">GA0070564_10213</name>
</gene>
<evidence type="ECO:0000256" key="3">
    <source>
        <dbReference type="ARBA" id="ARBA00022679"/>
    </source>
</evidence>
<evidence type="ECO:0000256" key="1">
    <source>
        <dbReference type="ARBA" id="ARBA00006739"/>
    </source>
</evidence>
<dbReference type="InterPro" id="IPR001173">
    <property type="entry name" value="Glyco_trans_2-like"/>
</dbReference>
<evidence type="ECO:0000313" key="7">
    <source>
        <dbReference type="Proteomes" id="UP000199504"/>
    </source>
</evidence>
<dbReference type="PANTHER" id="PTHR43685:SF5">
    <property type="entry name" value="GLYCOSYLTRANSFERASE EPSE-RELATED"/>
    <property type="match status" value="1"/>
</dbReference>
<evidence type="ECO:0000313" key="6">
    <source>
        <dbReference type="EMBL" id="SCE91289.1"/>
    </source>
</evidence>
<feature type="region of interest" description="Disordered" evidence="4">
    <location>
        <begin position="277"/>
        <end position="306"/>
    </location>
</feature>
<evidence type="ECO:0000256" key="2">
    <source>
        <dbReference type="ARBA" id="ARBA00022676"/>
    </source>
</evidence>
<dbReference type="InterPro" id="IPR029044">
    <property type="entry name" value="Nucleotide-diphossugar_trans"/>
</dbReference>
<reference evidence="7" key="1">
    <citation type="submission" date="2016-06" db="EMBL/GenBank/DDBJ databases">
        <authorList>
            <person name="Varghese N."/>
            <person name="Submissions Spin"/>
        </authorList>
    </citation>
    <scope>NUCLEOTIDE SEQUENCE [LARGE SCALE GENOMIC DNA]</scope>
    <source>
        <strain evidence="7">DSM 44830</strain>
    </source>
</reference>
<dbReference type="InterPro" id="IPR050834">
    <property type="entry name" value="Glycosyltransf_2"/>
</dbReference>
<comment type="similarity">
    <text evidence="1">Belongs to the glycosyltransferase 2 family.</text>
</comment>
<dbReference type="RefSeq" id="WP_091604759.1">
    <property type="nucleotide sequence ID" value="NZ_FMCX01000002.1"/>
</dbReference>
<dbReference type="OrthoDB" id="7665907at2"/>
<protein>
    <submittedName>
        <fullName evidence="6">Glycosyltransferase, GT2 family</fullName>
    </submittedName>
</protein>